<evidence type="ECO:0000256" key="1">
    <source>
        <dbReference type="ARBA" id="ARBA00004370"/>
    </source>
</evidence>
<dbReference type="AlphaFoldDB" id="A0AAW9HNS9"/>
<gene>
    <name evidence="9 10" type="primary">secE</name>
    <name evidence="10" type="ORF">R6G74_07365</name>
    <name evidence="11" type="ORF">R6P33_02750</name>
</gene>
<dbReference type="GO" id="GO:0006605">
    <property type="term" value="P:protein targeting"/>
    <property type="evidence" value="ECO:0007669"/>
    <property type="project" value="UniProtKB-UniRule"/>
</dbReference>
<keyword evidence="2 9" id="KW-0813">Transport</keyword>
<comment type="subcellular location">
    <subcellularLocation>
        <location evidence="9">Cell membrane</location>
        <topology evidence="9">Single-pass membrane protein</topology>
    </subcellularLocation>
    <subcellularLocation>
        <location evidence="1">Membrane</location>
    </subcellularLocation>
</comment>
<organism evidence="10 13">
    <name type="scientific">Actinotignum timonense</name>
    <dbReference type="NCBI Taxonomy" id="1870995"/>
    <lineage>
        <taxon>Bacteria</taxon>
        <taxon>Bacillati</taxon>
        <taxon>Actinomycetota</taxon>
        <taxon>Actinomycetes</taxon>
        <taxon>Actinomycetales</taxon>
        <taxon>Actinomycetaceae</taxon>
        <taxon>Actinotignum</taxon>
    </lineage>
</organism>
<dbReference type="InterPro" id="IPR001901">
    <property type="entry name" value="Translocase_SecE/Sec61-g"/>
</dbReference>
<dbReference type="HAMAP" id="MF_00422">
    <property type="entry name" value="SecE"/>
    <property type="match status" value="1"/>
</dbReference>
<accession>A0AAW9HNS9</accession>
<dbReference type="GO" id="GO:0005886">
    <property type="term" value="C:plasma membrane"/>
    <property type="evidence" value="ECO:0007669"/>
    <property type="project" value="UniProtKB-SubCell"/>
</dbReference>
<dbReference type="GeneID" id="92814575"/>
<comment type="function">
    <text evidence="9">Essential subunit of the Sec protein translocation channel SecYEG. Clamps together the 2 halves of SecY. May contact the channel plug during translocation.</text>
</comment>
<keyword evidence="6 9" id="KW-1133">Transmembrane helix</keyword>
<comment type="similarity">
    <text evidence="9">Belongs to the SecE/SEC61-gamma family.</text>
</comment>
<keyword evidence="5 9" id="KW-0653">Protein transport</keyword>
<evidence type="ECO:0000256" key="7">
    <source>
        <dbReference type="ARBA" id="ARBA00023010"/>
    </source>
</evidence>
<evidence type="ECO:0000256" key="8">
    <source>
        <dbReference type="ARBA" id="ARBA00023136"/>
    </source>
</evidence>
<dbReference type="EMBL" id="JAWNFY010000005">
    <property type="protein sequence ID" value="MDY5145946.1"/>
    <property type="molecule type" value="Genomic_DNA"/>
</dbReference>
<dbReference type="RefSeq" id="WP_016443121.1">
    <property type="nucleotide sequence ID" value="NZ_CAUPFC010000031.1"/>
</dbReference>
<evidence type="ECO:0000313" key="13">
    <source>
        <dbReference type="Proteomes" id="UP001288320"/>
    </source>
</evidence>
<reference evidence="10 12" key="1">
    <citation type="submission" date="2023-10" db="EMBL/GenBank/DDBJ databases">
        <title>Whole Genome based description of the genera Actinobaculum and Actinotignum reveals a complex phylogenetic relationship within the species included in the genus Actinotignum.</title>
        <authorList>
            <person name="Jensen C.S."/>
            <person name="Dargis R."/>
            <person name="Kemp M."/>
            <person name="Christensen J.J."/>
        </authorList>
    </citation>
    <scope>NUCLEOTIDE SEQUENCE</scope>
    <source>
        <strain evidence="11 12">SLA_B089</strain>
        <strain evidence="10">SLA_B245</strain>
    </source>
</reference>
<dbReference type="Pfam" id="PF00584">
    <property type="entry name" value="SecE"/>
    <property type="match status" value="1"/>
</dbReference>
<dbReference type="EMBL" id="JAWNFV010000015">
    <property type="protein sequence ID" value="MDY5141127.1"/>
    <property type="molecule type" value="Genomic_DNA"/>
</dbReference>
<keyword evidence="8 9" id="KW-0472">Membrane</keyword>
<dbReference type="GO" id="GO:0008320">
    <property type="term" value="F:protein transmembrane transporter activity"/>
    <property type="evidence" value="ECO:0007669"/>
    <property type="project" value="UniProtKB-UniRule"/>
</dbReference>
<name>A0AAW9HNS9_9ACTO</name>
<comment type="subunit">
    <text evidence="9">Component of the Sec protein translocase complex. Heterotrimer consisting of SecY, SecE and SecG subunits. The heterotrimers can form oligomers, although 1 heterotrimer is thought to be able to translocate proteins. Interacts with the ribosome. Interacts with SecDF, and other proteins may be involved. Interacts with SecA.</text>
</comment>
<dbReference type="InterPro" id="IPR005807">
    <property type="entry name" value="SecE_bac"/>
</dbReference>
<evidence type="ECO:0000256" key="2">
    <source>
        <dbReference type="ARBA" id="ARBA00022448"/>
    </source>
</evidence>
<keyword evidence="12" id="KW-1185">Reference proteome</keyword>
<evidence type="ECO:0000256" key="3">
    <source>
        <dbReference type="ARBA" id="ARBA00022475"/>
    </source>
</evidence>
<dbReference type="GO" id="GO:0043952">
    <property type="term" value="P:protein transport by the Sec complex"/>
    <property type="evidence" value="ECO:0007669"/>
    <property type="project" value="UniProtKB-UniRule"/>
</dbReference>
<evidence type="ECO:0000256" key="4">
    <source>
        <dbReference type="ARBA" id="ARBA00022692"/>
    </source>
</evidence>
<dbReference type="Proteomes" id="UP001288320">
    <property type="component" value="Unassembled WGS sequence"/>
</dbReference>
<evidence type="ECO:0000256" key="5">
    <source>
        <dbReference type="ARBA" id="ARBA00022927"/>
    </source>
</evidence>
<dbReference type="GO" id="GO:0009306">
    <property type="term" value="P:protein secretion"/>
    <property type="evidence" value="ECO:0007669"/>
    <property type="project" value="UniProtKB-UniRule"/>
</dbReference>
<dbReference type="PANTHER" id="PTHR33910:SF1">
    <property type="entry name" value="PROTEIN TRANSLOCASE SUBUNIT SECE"/>
    <property type="match status" value="1"/>
</dbReference>
<proteinExistence type="inferred from homology"/>
<evidence type="ECO:0000256" key="9">
    <source>
        <dbReference type="HAMAP-Rule" id="MF_00422"/>
    </source>
</evidence>
<keyword evidence="7 9" id="KW-0811">Translocation</keyword>
<evidence type="ECO:0000313" key="12">
    <source>
        <dbReference type="Proteomes" id="UP001284901"/>
    </source>
</evidence>
<dbReference type="Proteomes" id="UP001284901">
    <property type="component" value="Unassembled WGS sequence"/>
</dbReference>
<evidence type="ECO:0000313" key="10">
    <source>
        <dbReference type="EMBL" id="MDY5141127.1"/>
    </source>
</evidence>
<comment type="caution">
    <text evidence="10">The sequence shown here is derived from an EMBL/GenBank/DDBJ whole genome shotgun (WGS) entry which is preliminary data.</text>
</comment>
<sequence length="79" mass="8929">MKEVAASKSSKGAAEKKGFFARLAQFFHEIFGELKRVQRPSREELGQLFTTVVLFILAVMVFIGIFDLIFGRATVWIFG</sequence>
<dbReference type="GO" id="GO:0065002">
    <property type="term" value="P:intracellular protein transmembrane transport"/>
    <property type="evidence" value="ECO:0007669"/>
    <property type="project" value="UniProtKB-UniRule"/>
</dbReference>
<evidence type="ECO:0000256" key="6">
    <source>
        <dbReference type="ARBA" id="ARBA00022989"/>
    </source>
</evidence>
<dbReference type="PANTHER" id="PTHR33910">
    <property type="entry name" value="PROTEIN TRANSLOCASE SUBUNIT SECE"/>
    <property type="match status" value="1"/>
</dbReference>
<dbReference type="InterPro" id="IPR038379">
    <property type="entry name" value="SecE_sf"/>
</dbReference>
<keyword evidence="4 9" id="KW-0812">Transmembrane</keyword>
<evidence type="ECO:0000313" key="11">
    <source>
        <dbReference type="EMBL" id="MDY5145946.1"/>
    </source>
</evidence>
<dbReference type="Gene3D" id="1.20.5.1030">
    <property type="entry name" value="Preprotein translocase secy subunit"/>
    <property type="match status" value="1"/>
</dbReference>
<keyword evidence="3 9" id="KW-1003">Cell membrane</keyword>
<dbReference type="NCBIfam" id="TIGR00964">
    <property type="entry name" value="secE_bact"/>
    <property type="match status" value="1"/>
</dbReference>
<feature type="transmembrane region" description="Helical" evidence="9">
    <location>
        <begin position="45"/>
        <end position="70"/>
    </location>
</feature>
<protein>
    <recommendedName>
        <fullName evidence="9">Protein translocase subunit SecE</fullName>
    </recommendedName>
</protein>